<proteinExistence type="predicted"/>
<keyword evidence="4" id="KW-1185">Reference proteome</keyword>
<dbReference type="VEuPathDB" id="ToxoDB:CSUI_010503"/>
<feature type="region of interest" description="Disordered" evidence="1">
    <location>
        <begin position="1"/>
        <end position="20"/>
    </location>
</feature>
<evidence type="ECO:0000313" key="4">
    <source>
        <dbReference type="Proteomes" id="UP000221165"/>
    </source>
</evidence>
<feature type="compositionally biased region" description="Basic and acidic residues" evidence="1">
    <location>
        <begin position="11"/>
        <end position="20"/>
    </location>
</feature>
<keyword evidence="2" id="KW-1133">Transmembrane helix</keyword>
<dbReference type="Proteomes" id="UP000221165">
    <property type="component" value="Unassembled WGS sequence"/>
</dbReference>
<gene>
    <name evidence="3" type="ORF">CSUI_010503</name>
</gene>
<dbReference type="EMBL" id="MIGC01007599">
    <property type="protein sequence ID" value="PHJ15687.1"/>
    <property type="molecule type" value="Genomic_DNA"/>
</dbReference>
<evidence type="ECO:0000256" key="1">
    <source>
        <dbReference type="SAM" id="MobiDB-lite"/>
    </source>
</evidence>
<organism evidence="3 4">
    <name type="scientific">Cystoisospora suis</name>
    <dbReference type="NCBI Taxonomy" id="483139"/>
    <lineage>
        <taxon>Eukaryota</taxon>
        <taxon>Sar</taxon>
        <taxon>Alveolata</taxon>
        <taxon>Apicomplexa</taxon>
        <taxon>Conoidasida</taxon>
        <taxon>Coccidia</taxon>
        <taxon>Eucoccidiorida</taxon>
        <taxon>Eimeriorina</taxon>
        <taxon>Sarcocystidae</taxon>
        <taxon>Cystoisospora</taxon>
    </lineage>
</organism>
<evidence type="ECO:0008006" key="5">
    <source>
        <dbReference type="Google" id="ProtNLM"/>
    </source>
</evidence>
<dbReference type="GeneID" id="94433817"/>
<evidence type="ECO:0000256" key="2">
    <source>
        <dbReference type="SAM" id="Phobius"/>
    </source>
</evidence>
<comment type="caution">
    <text evidence="3">The sequence shown here is derived from an EMBL/GenBank/DDBJ whole genome shotgun (WGS) entry which is preliminary data.</text>
</comment>
<accession>A0A2C6KDN9</accession>
<dbReference type="AlphaFoldDB" id="A0A2C6KDN9"/>
<reference evidence="3 4" key="1">
    <citation type="journal article" date="2017" name="Int. J. Parasitol.">
        <title>The genome of the protozoan parasite Cystoisospora suis and a reverse vaccinology approach to identify vaccine candidates.</title>
        <authorList>
            <person name="Palmieri N."/>
            <person name="Shrestha A."/>
            <person name="Ruttkowski B."/>
            <person name="Beck T."/>
            <person name="Vogl C."/>
            <person name="Tomley F."/>
            <person name="Blake D.P."/>
            <person name="Joachim A."/>
        </authorList>
    </citation>
    <scope>NUCLEOTIDE SEQUENCE [LARGE SCALE GENOMIC DNA]</scope>
    <source>
        <strain evidence="3 4">Wien I</strain>
    </source>
</reference>
<feature type="transmembrane region" description="Helical" evidence="2">
    <location>
        <begin position="91"/>
        <end position="111"/>
    </location>
</feature>
<keyword evidence="2" id="KW-0812">Transmembrane</keyword>
<keyword evidence="2" id="KW-0472">Membrane</keyword>
<sequence>MEKSIITPGKSELRRQGRRADKSLSSLHMNSFYKRERKSLSSPASPFFSASFLKIQQILPPRSNCLFSFSCISSFFSLLRETVSFSSSLFLPYFLLFFSPFQVTLSLSLLLPRPAPSLGLGLFTYFFFFFFFHLFVIFLLKRTLKLAWIFLSFLSKHRSSVFLSVRKEERMGRFLICKEREF</sequence>
<name>A0A2C6KDN9_9APIC</name>
<evidence type="ECO:0000313" key="3">
    <source>
        <dbReference type="EMBL" id="PHJ15687.1"/>
    </source>
</evidence>
<feature type="transmembrane region" description="Helical" evidence="2">
    <location>
        <begin position="118"/>
        <end position="140"/>
    </location>
</feature>
<dbReference type="RefSeq" id="XP_067917419.1">
    <property type="nucleotide sequence ID" value="XM_068070606.1"/>
</dbReference>
<protein>
    <recommendedName>
        <fullName evidence="5">Transmembrane protein</fullName>
    </recommendedName>
</protein>